<protein>
    <recommendedName>
        <fullName evidence="9">Serine-threonine/tyrosine-protein kinase catalytic domain-containing protein</fullName>
    </recommendedName>
</protein>
<comment type="caution">
    <text evidence="7">The sequence shown here is derived from an EMBL/GenBank/DDBJ whole genome shotgun (WGS) entry which is preliminary data.</text>
</comment>
<evidence type="ECO:0000256" key="4">
    <source>
        <dbReference type="ARBA" id="ARBA00022777"/>
    </source>
</evidence>
<evidence type="ECO:0008006" key="9">
    <source>
        <dbReference type="Google" id="ProtNLM"/>
    </source>
</evidence>
<accession>A0ABQ8HVS5</accession>
<sequence>MTHERSLETNKWNGRTDRSHQKSLKGKKRTCSCQKIRKKAENTRWTYADSSWARIAALVPEAVSCAEAGDQILVNAVQELALCVKAVVCVVKVKGGNHTPFYLHHEIRDMGFTYQWCSDPRPTIFVDYKILYKTSTQRFEEFKNEVILTAKLQHVNLVKVLGDVLKANAKHIVGTYFGLVEHAYKLWKDGKGMAEFMDSSLDDTYSSCKQMRCLQVALLCVQEVPND</sequence>
<keyword evidence="8" id="KW-1185">Reference proteome</keyword>
<gene>
    <name evidence="7" type="ORF">JRO89_XS06G0001300</name>
</gene>
<evidence type="ECO:0000256" key="5">
    <source>
        <dbReference type="ARBA" id="ARBA00022840"/>
    </source>
</evidence>
<evidence type="ECO:0000313" key="8">
    <source>
        <dbReference type="Proteomes" id="UP000827721"/>
    </source>
</evidence>
<dbReference type="PANTHER" id="PTHR27002">
    <property type="entry name" value="RECEPTOR-LIKE SERINE/THREONINE-PROTEIN KINASE SD1-8"/>
    <property type="match status" value="1"/>
</dbReference>
<feature type="compositionally biased region" description="Basic and acidic residues" evidence="6">
    <location>
        <begin position="1"/>
        <end position="20"/>
    </location>
</feature>
<keyword evidence="2" id="KW-0808">Transferase</keyword>
<evidence type="ECO:0000256" key="1">
    <source>
        <dbReference type="ARBA" id="ARBA00022527"/>
    </source>
</evidence>
<keyword evidence="3" id="KW-0547">Nucleotide-binding</keyword>
<evidence type="ECO:0000256" key="3">
    <source>
        <dbReference type="ARBA" id="ARBA00022741"/>
    </source>
</evidence>
<feature type="region of interest" description="Disordered" evidence="6">
    <location>
        <begin position="1"/>
        <end position="28"/>
    </location>
</feature>
<evidence type="ECO:0000256" key="6">
    <source>
        <dbReference type="SAM" id="MobiDB-lite"/>
    </source>
</evidence>
<keyword evidence="1" id="KW-0723">Serine/threonine-protein kinase</keyword>
<dbReference type="InterPro" id="IPR011009">
    <property type="entry name" value="Kinase-like_dom_sf"/>
</dbReference>
<dbReference type="EMBL" id="JAFEMO010000006">
    <property type="protein sequence ID" value="KAH7568451.1"/>
    <property type="molecule type" value="Genomic_DNA"/>
</dbReference>
<organism evidence="7 8">
    <name type="scientific">Xanthoceras sorbifolium</name>
    <dbReference type="NCBI Taxonomy" id="99658"/>
    <lineage>
        <taxon>Eukaryota</taxon>
        <taxon>Viridiplantae</taxon>
        <taxon>Streptophyta</taxon>
        <taxon>Embryophyta</taxon>
        <taxon>Tracheophyta</taxon>
        <taxon>Spermatophyta</taxon>
        <taxon>Magnoliopsida</taxon>
        <taxon>eudicotyledons</taxon>
        <taxon>Gunneridae</taxon>
        <taxon>Pentapetalae</taxon>
        <taxon>rosids</taxon>
        <taxon>malvids</taxon>
        <taxon>Sapindales</taxon>
        <taxon>Sapindaceae</taxon>
        <taxon>Xanthoceroideae</taxon>
        <taxon>Xanthoceras</taxon>
    </lineage>
</organism>
<keyword evidence="4" id="KW-0418">Kinase</keyword>
<dbReference type="SUPFAM" id="SSF56112">
    <property type="entry name" value="Protein kinase-like (PK-like)"/>
    <property type="match status" value="1"/>
</dbReference>
<reference evidence="7 8" key="1">
    <citation type="submission" date="2021-02" db="EMBL/GenBank/DDBJ databases">
        <title>Plant Genome Project.</title>
        <authorList>
            <person name="Zhang R.-G."/>
        </authorList>
    </citation>
    <scope>NUCLEOTIDE SEQUENCE [LARGE SCALE GENOMIC DNA]</scope>
    <source>
        <tissue evidence="7">Leaves</tissue>
    </source>
</reference>
<dbReference type="PANTHER" id="PTHR27002:SF851">
    <property type="entry name" value="G-TYPE LECTIN S-RECEPTOR-LIKE SERINE_THREONINE-PROTEIN KINASE SD1-1"/>
    <property type="match status" value="1"/>
</dbReference>
<keyword evidence="5" id="KW-0067">ATP-binding</keyword>
<evidence type="ECO:0000313" key="7">
    <source>
        <dbReference type="EMBL" id="KAH7568451.1"/>
    </source>
</evidence>
<dbReference type="Proteomes" id="UP000827721">
    <property type="component" value="Unassembled WGS sequence"/>
</dbReference>
<proteinExistence type="predicted"/>
<evidence type="ECO:0000256" key="2">
    <source>
        <dbReference type="ARBA" id="ARBA00022679"/>
    </source>
</evidence>
<name>A0ABQ8HVS5_9ROSI</name>
<dbReference type="Gene3D" id="3.30.200.20">
    <property type="entry name" value="Phosphorylase Kinase, domain 1"/>
    <property type="match status" value="1"/>
</dbReference>